<dbReference type="AlphaFoldDB" id="A0AAV5JQP0"/>
<sequence>MGTNGKGGGARGDCLLPPVWVSKEAEGEGDGLIRTPSNHPQICRLAIRPIWGVWKGFKWLFRLG</sequence>
<gene>
    <name evidence="1" type="ORF">SLEP1_g24839</name>
</gene>
<dbReference type="Proteomes" id="UP001054252">
    <property type="component" value="Unassembled WGS sequence"/>
</dbReference>
<evidence type="ECO:0000313" key="1">
    <source>
        <dbReference type="EMBL" id="GKV13877.1"/>
    </source>
</evidence>
<keyword evidence="2" id="KW-1185">Reference proteome</keyword>
<dbReference type="EMBL" id="BPVZ01000039">
    <property type="protein sequence ID" value="GKV13877.1"/>
    <property type="molecule type" value="Genomic_DNA"/>
</dbReference>
<comment type="caution">
    <text evidence="1">The sequence shown here is derived from an EMBL/GenBank/DDBJ whole genome shotgun (WGS) entry which is preliminary data.</text>
</comment>
<reference evidence="1 2" key="1">
    <citation type="journal article" date="2021" name="Commun. Biol.">
        <title>The genome of Shorea leprosula (Dipterocarpaceae) highlights the ecological relevance of drought in aseasonal tropical rainforests.</title>
        <authorList>
            <person name="Ng K.K.S."/>
            <person name="Kobayashi M.J."/>
            <person name="Fawcett J.A."/>
            <person name="Hatakeyama M."/>
            <person name="Paape T."/>
            <person name="Ng C.H."/>
            <person name="Ang C.C."/>
            <person name="Tnah L.H."/>
            <person name="Lee C.T."/>
            <person name="Nishiyama T."/>
            <person name="Sese J."/>
            <person name="O'Brien M.J."/>
            <person name="Copetti D."/>
            <person name="Mohd Noor M.I."/>
            <person name="Ong R.C."/>
            <person name="Putra M."/>
            <person name="Sireger I.Z."/>
            <person name="Indrioko S."/>
            <person name="Kosugi Y."/>
            <person name="Izuno A."/>
            <person name="Isagi Y."/>
            <person name="Lee S.L."/>
            <person name="Shimizu K.K."/>
        </authorList>
    </citation>
    <scope>NUCLEOTIDE SEQUENCE [LARGE SCALE GENOMIC DNA]</scope>
    <source>
        <strain evidence="1">214</strain>
    </source>
</reference>
<protein>
    <submittedName>
        <fullName evidence="1">Uncharacterized protein</fullName>
    </submittedName>
</protein>
<accession>A0AAV5JQP0</accession>
<name>A0AAV5JQP0_9ROSI</name>
<organism evidence="1 2">
    <name type="scientific">Rubroshorea leprosula</name>
    <dbReference type="NCBI Taxonomy" id="152421"/>
    <lineage>
        <taxon>Eukaryota</taxon>
        <taxon>Viridiplantae</taxon>
        <taxon>Streptophyta</taxon>
        <taxon>Embryophyta</taxon>
        <taxon>Tracheophyta</taxon>
        <taxon>Spermatophyta</taxon>
        <taxon>Magnoliopsida</taxon>
        <taxon>eudicotyledons</taxon>
        <taxon>Gunneridae</taxon>
        <taxon>Pentapetalae</taxon>
        <taxon>rosids</taxon>
        <taxon>malvids</taxon>
        <taxon>Malvales</taxon>
        <taxon>Dipterocarpaceae</taxon>
        <taxon>Rubroshorea</taxon>
    </lineage>
</organism>
<evidence type="ECO:0000313" key="2">
    <source>
        <dbReference type="Proteomes" id="UP001054252"/>
    </source>
</evidence>
<proteinExistence type="predicted"/>